<evidence type="ECO:0000313" key="1">
    <source>
        <dbReference type="EMBL" id="TFK54834.1"/>
    </source>
</evidence>
<dbReference type="Proteomes" id="UP000305948">
    <property type="component" value="Unassembled WGS sequence"/>
</dbReference>
<proteinExistence type="predicted"/>
<dbReference type="OrthoDB" id="2637024at2759"/>
<accession>A0A5C3NAY2</accession>
<evidence type="ECO:0000313" key="2">
    <source>
        <dbReference type="Proteomes" id="UP000305948"/>
    </source>
</evidence>
<name>A0A5C3NAY2_9AGAM</name>
<gene>
    <name evidence="1" type="ORF">OE88DRAFT_1732130</name>
</gene>
<keyword evidence="2" id="KW-1185">Reference proteome</keyword>
<organism evidence="1 2">
    <name type="scientific">Heliocybe sulcata</name>
    <dbReference type="NCBI Taxonomy" id="5364"/>
    <lineage>
        <taxon>Eukaryota</taxon>
        <taxon>Fungi</taxon>
        <taxon>Dikarya</taxon>
        <taxon>Basidiomycota</taxon>
        <taxon>Agaricomycotina</taxon>
        <taxon>Agaricomycetes</taxon>
        <taxon>Gloeophyllales</taxon>
        <taxon>Gloeophyllaceae</taxon>
        <taxon>Heliocybe</taxon>
    </lineage>
</organism>
<dbReference type="AlphaFoldDB" id="A0A5C3NAY2"/>
<sequence>MAPRLEPTYPSFSLVLSEAMEPFQLPPYDSPYDQGSHPCSAHSPTQLEDRLMSTVDYRFNDPYFVPTMSWNSLQQDFWDEDPNASNLQAALETGKRHGARPRRRRLSDLVIDLALRIRQTCSVRSLRRQRMEPLVRVSYLDLAA</sequence>
<reference evidence="1 2" key="1">
    <citation type="journal article" date="2019" name="Nat. Ecol. Evol.">
        <title>Megaphylogeny resolves global patterns of mushroom evolution.</title>
        <authorList>
            <person name="Varga T."/>
            <person name="Krizsan K."/>
            <person name="Foldi C."/>
            <person name="Dima B."/>
            <person name="Sanchez-Garcia M."/>
            <person name="Sanchez-Ramirez S."/>
            <person name="Szollosi G.J."/>
            <person name="Szarkandi J.G."/>
            <person name="Papp V."/>
            <person name="Albert L."/>
            <person name="Andreopoulos W."/>
            <person name="Angelini C."/>
            <person name="Antonin V."/>
            <person name="Barry K.W."/>
            <person name="Bougher N.L."/>
            <person name="Buchanan P."/>
            <person name="Buyck B."/>
            <person name="Bense V."/>
            <person name="Catcheside P."/>
            <person name="Chovatia M."/>
            <person name="Cooper J."/>
            <person name="Damon W."/>
            <person name="Desjardin D."/>
            <person name="Finy P."/>
            <person name="Geml J."/>
            <person name="Haridas S."/>
            <person name="Hughes K."/>
            <person name="Justo A."/>
            <person name="Karasinski D."/>
            <person name="Kautmanova I."/>
            <person name="Kiss B."/>
            <person name="Kocsube S."/>
            <person name="Kotiranta H."/>
            <person name="LaButti K.M."/>
            <person name="Lechner B.E."/>
            <person name="Liimatainen K."/>
            <person name="Lipzen A."/>
            <person name="Lukacs Z."/>
            <person name="Mihaltcheva S."/>
            <person name="Morgado L.N."/>
            <person name="Niskanen T."/>
            <person name="Noordeloos M.E."/>
            <person name="Ohm R.A."/>
            <person name="Ortiz-Santana B."/>
            <person name="Ovrebo C."/>
            <person name="Racz N."/>
            <person name="Riley R."/>
            <person name="Savchenko A."/>
            <person name="Shiryaev A."/>
            <person name="Soop K."/>
            <person name="Spirin V."/>
            <person name="Szebenyi C."/>
            <person name="Tomsovsky M."/>
            <person name="Tulloss R.E."/>
            <person name="Uehling J."/>
            <person name="Grigoriev I.V."/>
            <person name="Vagvolgyi C."/>
            <person name="Papp T."/>
            <person name="Martin F.M."/>
            <person name="Miettinen O."/>
            <person name="Hibbett D.S."/>
            <person name="Nagy L.G."/>
        </authorList>
    </citation>
    <scope>NUCLEOTIDE SEQUENCE [LARGE SCALE GENOMIC DNA]</scope>
    <source>
        <strain evidence="1 2">OMC1185</strain>
    </source>
</reference>
<dbReference type="EMBL" id="ML213505">
    <property type="protein sequence ID" value="TFK54834.1"/>
    <property type="molecule type" value="Genomic_DNA"/>
</dbReference>
<protein>
    <submittedName>
        <fullName evidence="1">Uncharacterized protein</fullName>
    </submittedName>
</protein>